<comment type="caution">
    <text evidence="10">The sequence shown here is derived from an EMBL/GenBank/DDBJ whole genome shotgun (WGS) entry which is preliminary data.</text>
</comment>
<keyword evidence="7" id="KW-0812">Transmembrane</keyword>
<dbReference type="Gene3D" id="2.180.10.10">
    <property type="entry name" value="RHS repeat-associated core"/>
    <property type="match status" value="2"/>
</dbReference>
<feature type="transmembrane region" description="Helical" evidence="7">
    <location>
        <begin position="1807"/>
        <end position="1831"/>
    </location>
</feature>
<gene>
    <name evidence="10" type="ORF">V4F39_17520</name>
</gene>
<evidence type="ECO:0000256" key="4">
    <source>
        <dbReference type="ARBA" id="ARBA00022737"/>
    </source>
</evidence>
<protein>
    <submittedName>
        <fullName evidence="10">SpvB/TcaC N-terminal domain-containing protein</fullName>
    </submittedName>
</protein>
<dbReference type="GO" id="GO:0005576">
    <property type="term" value="C:extracellular region"/>
    <property type="evidence" value="ECO:0007669"/>
    <property type="project" value="UniProtKB-SubCell"/>
</dbReference>
<dbReference type="InterPro" id="IPR003284">
    <property type="entry name" value="Sal_SpvB"/>
</dbReference>
<sequence>MAHSKASDAQTAISPPAGSGNVAGMGEAFSLDLNSGQGNFSVPFELPEGIAGLRPRLKLEYAHGQSNGPFGLGWRLPLRQIDRRLDLGVPGGGTAEAFLDSGTELRRCADGRYRPLRETAFSRYVFDAGHWTVEERDGSRCLLGLSANARVADPDHPERVQSWLLERQEDVNGNTIDYVYERHDGHPYLAEIRYAHFVVRLAYEARPDVLRNGRAGFERRVARRCRSVSLHLAADDREVRRLALAYVQAPGTGVSLLGSLQLSGFAPGLPPVVKNPLVLGYETFDAGAPRIRFIEPAAGDPAPRPLTDPDTALLALGGLPLPGIVENRGGRLYHWPNDGRGGWAAARPLARTVPQAASFAADGVQFIDIDGNGTADMLVGVGQAPLQGYYPNDGGGERSGFGEFVAYPRSAPQRPPFETGRARLADLDGDGVVDALLSTRRGLVAYRNLGRAGWAEPVAGHGAPDADFADALTFLADMTGDGLPDLVQVRSGAVSYRLNLGHGRFGAPVVMAGSPRLASRSGQAEQILLADVDGDGCSDLVRLLPDRLELYLNRSGAGFAEPVVIDTLPPALAGSARLLDFFGNGSAGLFYNSLRQGRSACVHLGWQRGGPAYGLRTVDNGNGLASEIHYRSAVDMALQDRDEGRPWTAALPFPLWVVERTLETDHVRGRRTELQYRYHDGRYDTRQRRFLGFAVVDKTELGDESRAAVRTRHHFLADQAAVPGHSRLHAHLDRLLARVEVYSEDGTPEASRPWRVEESDYGVTELEALPDGDTRVFVHARATRKRHIDRSEDERVEERLFAYDAAGNLVHERMRGFGTRAGAAMPEKLVDTHIEYAHDADGRIFKMARTVKRDAAGRLLLELRRHYDGAADAGLPLGELTRGRMVREEHLVLARDAYDAHYGAMDAAALGHVMQPDADGTPAVFAIDKRLTYTAHGNVASETTGTGRRTEKRYDTIGLHVVEEIANGLASQRVPDSVTGKPLELRSPGGATVRMAYDAFGRLTHFMQADDTPETATRILAYDDTRVPNAVHTSYRIDAARRALSVAYYDGSAQEVQRRVQRLPGEVLVSAWLVHNPWRQTRAEFEPQIAADLAFAVPALAGPVRRTLFDGEGRPVASVNFNGARSEGRYTPFEIRLADAHDLDPAHPLAGTPRIEEVDVWNHRTAVIESTPGGAQPLRYEVGLFGELLALLDGAGGEIARYTYDRRGQRLAVVHRDAGRREQWFNSQGEIVRTRDAAGNDVEVSRDGEGRITEVRHNGAVAERFTYDDLTPGADGRLVEAHYAEGRQRYGYSARGFLVEHLIEVAGQPFTLRYERDDLGHQTALTYPDGMRIARAHDDSGLVRRIDGIVDELRYGPRNLPTHIAFTNGVQTEIAYAPGVGHVAQQRSTGPGGTVLEDVRYGYDALMQLLTLDDTAPGQARQLAYEYDALQQLTRVHGSDPGGAFDHGYGYLGRGRLERHGESGWLLGYDDPLRPDRLTAATRPGEAAAAVTYDANGNLLQMPGRRCEYDFKNHLRRVTLDDGTVIDYGYDYRGNRVRRRVTRQGATVETIHLGRMAEIRGGLHTNYVILNRRRIALRQGGATRWIHADPLGSATLFSDEAGTRIAQTAYLPFGTERRHLAAAPLLRIFALHDVDDETGLVYMGHRWYAPQTGRFLTPDPLYLLQPEKSDGDPAPLHLYAYAGNNPANHVDPEGLSFWSVVGAIVGVIVGVVVAVAIVAAFATGIGFGILAVVGVIGLVTVSYVVAHNNQGTALGEFFRGFMIGLNAGMNAAFLTMMGFGVVGLFVGVVVFMASIDSVAGNEIYQGILGWSNWLMPMSWLVLGLGAVMWVLNGLGHLIFWSIPSLWGGGIQFFRITGFRMDWSTGMLATRGGWIANLNTIDTAYNMGAFAYVDSNSSGWHLDHEAGHNLNLGAFGSIFHFVGFVHEMGTPAGASALSEQLAESNDPAGTGPTLPMWS</sequence>
<evidence type="ECO:0000256" key="1">
    <source>
        <dbReference type="ARBA" id="ARBA00004613"/>
    </source>
</evidence>
<evidence type="ECO:0000313" key="11">
    <source>
        <dbReference type="Proteomes" id="UP001336250"/>
    </source>
</evidence>
<dbReference type="Proteomes" id="UP001336250">
    <property type="component" value="Unassembled WGS sequence"/>
</dbReference>
<dbReference type="RefSeq" id="WP_332291023.1">
    <property type="nucleotide sequence ID" value="NZ_JAZIBG010000036.1"/>
</dbReference>
<proteinExistence type="predicted"/>
<dbReference type="PANTHER" id="PTHR32305">
    <property type="match status" value="1"/>
</dbReference>
<dbReference type="InterPro" id="IPR022385">
    <property type="entry name" value="Rhs_assc_core"/>
</dbReference>
<feature type="transmembrane region" description="Helical" evidence="7">
    <location>
        <begin position="1771"/>
        <end position="1795"/>
    </location>
</feature>
<evidence type="ECO:0000313" key="10">
    <source>
        <dbReference type="EMBL" id="MEF7615717.1"/>
    </source>
</evidence>
<evidence type="ECO:0000259" key="9">
    <source>
        <dbReference type="Pfam" id="PF25023"/>
    </source>
</evidence>
<dbReference type="NCBIfam" id="TIGR03696">
    <property type="entry name" value="Rhs_assc_core"/>
    <property type="match status" value="1"/>
</dbReference>
<dbReference type="InterPro" id="IPR028994">
    <property type="entry name" value="Integrin_alpha_N"/>
</dbReference>
<keyword evidence="7" id="KW-0472">Membrane</keyword>
<dbReference type="GO" id="GO:0005737">
    <property type="term" value="C:cytoplasm"/>
    <property type="evidence" value="ECO:0007669"/>
    <property type="project" value="InterPro"/>
</dbReference>
<name>A0AAW9QJN3_9BURK</name>
<reference evidence="10 11" key="1">
    <citation type="submission" date="2024-02" db="EMBL/GenBank/DDBJ databases">
        <title>Genome sequence of Aquincola sp. MAHUQ-54.</title>
        <authorList>
            <person name="Huq M.A."/>
        </authorList>
    </citation>
    <scope>NUCLEOTIDE SEQUENCE [LARGE SCALE GENOMIC DNA]</scope>
    <source>
        <strain evidence="10 11">MAHUQ-54</strain>
    </source>
</reference>
<dbReference type="Pfam" id="PF25023">
    <property type="entry name" value="TEN_YD-shell"/>
    <property type="match status" value="1"/>
</dbReference>
<dbReference type="NCBIfam" id="TIGR01643">
    <property type="entry name" value="YD_repeat_2x"/>
    <property type="match status" value="1"/>
</dbReference>
<keyword evidence="7" id="KW-1133">Transmembrane helix</keyword>
<comment type="subcellular location">
    <subcellularLocation>
        <location evidence="1">Secreted</location>
    </subcellularLocation>
</comment>
<evidence type="ECO:0000256" key="2">
    <source>
        <dbReference type="ARBA" id="ARBA00022525"/>
    </source>
</evidence>
<dbReference type="InterPro" id="IPR056823">
    <property type="entry name" value="TEN-like_YD-shell"/>
</dbReference>
<dbReference type="SUPFAM" id="SSF69318">
    <property type="entry name" value="Integrin alpha N-terminal domain"/>
    <property type="match status" value="1"/>
</dbReference>
<keyword evidence="5" id="KW-0843">Virulence</keyword>
<feature type="transmembrane region" description="Helical" evidence="7">
    <location>
        <begin position="1725"/>
        <end position="1746"/>
    </location>
</feature>
<dbReference type="Pfam" id="PF03534">
    <property type="entry name" value="SpvB"/>
    <property type="match status" value="1"/>
</dbReference>
<keyword evidence="2" id="KW-0964">Secreted</keyword>
<feature type="domain" description="Insecticide toxin TcdB middle/N-terminal" evidence="8">
    <location>
        <begin position="575"/>
        <end position="701"/>
    </location>
</feature>
<dbReference type="Pfam" id="PF12256">
    <property type="entry name" value="TcdB_toxin_midN"/>
    <property type="match status" value="1"/>
</dbReference>
<dbReference type="EMBL" id="JAZIBG010000036">
    <property type="protein sequence ID" value="MEF7615717.1"/>
    <property type="molecule type" value="Genomic_DNA"/>
</dbReference>
<keyword evidence="3" id="KW-0732">Signal</keyword>
<feature type="domain" description="Teneurin-like YD-shell" evidence="9">
    <location>
        <begin position="1401"/>
        <end position="1686"/>
    </location>
</feature>
<dbReference type="InterPro" id="IPR022045">
    <property type="entry name" value="TcdB_toxin_mid/N"/>
</dbReference>
<evidence type="ECO:0000256" key="6">
    <source>
        <dbReference type="SAM" id="MobiDB-lite"/>
    </source>
</evidence>
<evidence type="ECO:0000256" key="5">
    <source>
        <dbReference type="ARBA" id="ARBA00023026"/>
    </source>
</evidence>
<evidence type="ECO:0000256" key="3">
    <source>
        <dbReference type="ARBA" id="ARBA00022729"/>
    </source>
</evidence>
<feature type="region of interest" description="Disordered" evidence="6">
    <location>
        <begin position="1935"/>
        <end position="1957"/>
    </location>
</feature>
<dbReference type="InterPro" id="IPR006530">
    <property type="entry name" value="YD"/>
</dbReference>
<keyword evidence="4" id="KW-0677">Repeat</keyword>
<evidence type="ECO:0000256" key="7">
    <source>
        <dbReference type="SAM" id="Phobius"/>
    </source>
</evidence>
<feature type="transmembrane region" description="Helical" evidence="7">
    <location>
        <begin position="1837"/>
        <end position="1856"/>
    </location>
</feature>
<keyword evidence="11" id="KW-1185">Reference proteome</keyword>
<dbReference type="InterPro" id="IPR013517">
    <property type="entry name" value="FG-GAP"/>
</dbReference>
<accession>A0AAW9QJN3</accession>
<dbReference type="PANTHER" id="PTHR32305:SF15">
    <property type="entry name" value="PROTEIN RHSA-RELATED"/>
    <property type="match status" value="1"/>
</dbReference>
<evidence type="ECO:0000259" key="8">
    <source>
        <dbReference type="Pfam" id="PF12256"/>
    </source>
</evidence>
<feature type="transmembrane region" description="Helical" evidence="7">
    <location>
        <begin position="1695"/>
        <end position="1718"/>
    </location>
</feature>
<organism evidence="10 11">
    <name type="scientific">Aquincola agrisoli</name>
    <dbReference type="NCBI Taxonomy" id="3119538"/>
    <lineage>
        <taxon>Bacteria</taxon>
        <taxon>Pseudomonadati</taxon>
        <taxon>Pseudomonadota</taxon>
        <taxon>Betaproteobacteria</taxon>
        <taxon>Burkholderiales</taxon>
        <taxon>Sphaerotilaceae</taxon>
        <taxon>Aquincola</taxon>
    </lineage>
</organism>
<dbReference type="InterPro" id="IPR050708">
    <property type="entry name" value="T6SS_VgrG/RHS"/>
</dbReference>
<dbReference type="Pfam" id="PF13517">
    <property type="entry name" value="FG-GAP_3"/>
    <property type="match status" value="1"/>
</dbReference>